<reference evidence="4 5" key="2">
    <citation type="submission" date="2011-11" db="EMBL/GenBank/DDBJ databases">
        <authorList>
            <consortium name="US DOE Joint Genome Institute"/>
            <person name="Lucas S."/>
            <person name="Han J."/>
            <person name="Lapidus A."/>
            <person name="Cheng J.-F."/>
            <person name="Goodwin L."/>
            <person name="Pitluck S."/>
            <person name="Peters L."/>
            <person name="Ovchinnikova G."/>
            <person name="Zhang X."/>
            <person name="Detter J.C."/>
            <person name="Han C."/>
            <person name="Tapia R."/>
            <person name="Land M."/>
            <person name="Hauser L."/>
            <person name="Kyrpides N."/>
            <person name="Ivanova N."/>
            <person name="Pagani I."/>
            <person name="Vogl K."/>
            <person name="Liu Z."/>
            <person name="Overmann J."/>
            <person name="Frigaard N.-U."/>
            <person name="Bryant D."/>
            <person name="Woyke T."/>
        </authorList>
    </citation>
    <scope>NUCLEOTIDE SEQUENCE [LARGE SCALE GENOMIC DNA]</scope>
    <source>
        <strain evidence="4 5">970</strain>
    </source>
</reference>
<dbReference type="EMBL" id="JH603168">
    <property type="protein sequence ID" value="EIC22997.1"/>
    <property type="molecule type" value="Genomic_DNA"/>
</dbReference>
<dbReference type="OrthoDB" id="9808281at2"/>
<dbReference type="AlphaFoldDB" id="H8YX21"/>
<dbReference type="Gene3D" id="3.90.470.20">
    <property type="entry name" value="4'-phosphopantetheinyl transferase domain"/>
    <property type="match status" value="1"/>
</dbReference>
<organism evidence="4 5">
    <name type="scientific">Thiorhodovibrio frisius</name>
    <dbReference type="NCBI Taxonomy" id="631362"/>
    <lineage>
        <taxon>Bacteria</taxon>
        <taxon>Pseudomonadati</taxon>
        <taxon>Pseudomonadota</taxon>
        <taxon>Gammaproteobacteria</taxon>
        <taxon>Chromatiales</taxon>
        <taxon>Chromatiaceae</taxon>
        <taxon>Thiorhodovibrio</taxon>
    </lineage>
</organism>
<protein>
    <submittedName>
        <fullName evidence="4">Phosphopantetheinyl transferase</fullName>
    </submittedName>
</protein>
<dbReference type="GO" id="GO:0008897">
    <property type="term" value="F:holo-[acyl-carrier-protein] synthase activity"/>
    <property type="evidence" value="ECO:0007669"/>
    <property type="project" value="InterPro"/>
</dbReference>
<feature type="domain" description="4'-phosphopantetheinyl transferase" evidence="3">
    <location>
        <begin position="156"/>
        <end position="226"/>
    </location>
</feature>
<dbReference type="GO" id="GO:0005829">
    <property type="term" value="C:cytosol"/>
    <property type="evidence" value="ECO:0007669"/>
    <property type="project" value="TreeGrafter"/>
</dbReference>
<evidence type="ECO:0000256" key="1">
    <source>
        <dbReference type="ARBA" id="ARBA00010990"/>
    </source>
</evidence>
<evidence type="ECO:0000313" key="5">
    <source>
        <dbReference type="Proteomes" id="UP000002964"/>
    </source>
</evidence>
<evidence type="ECO:0000256" key="2">
    <source>
        <dbReference type="ARBA" id="ARBA00022679"/>
    </source>
</evidence>
<evidence type="ECO:0000259" key="3">
    <source>
        <dbReference type="Pfam" id="PF01648"/>
    </source>
</evidence>
<dbReference type="GO" id="GO:0000287">
    <property type="term" value="F:magnesium ion binding"/>
    <property type="evidence" value="ECO:0007669"/>
    <property type="project" value="InterPro"/>
</dbReference>
<dbReference type="HOGENOM" id="CLU_057011_2_4_6"/>
<evidence type="ECO:0000313" key="4">
    <source>
        <dbReference type="EMBL" id="EIC22997.1"/>
    </source>
</evidence>
<dbReference type="InterPro" id="IPR037143">
    <property type="entry name" value="4-PPantetheinyl_Trfase_dom_sf"/>
</dbReference>
<dbReference type="GO" id="GO:0019878">
    <property type="term" value="P:lysine biosynthetic process via aminoadipic acid"/>
    <property type="evidence" value="ECO:0007669"/>
    <property type="project" value="TreeGrafter"/>
</dbReference>
<dbReference type="Proteomes" id="UP000002964">
    <property type="component" value="Unassembled WGS sequence"/>
</dbReference>
<gene>
    <name evidence="4" type="ORF">Thi970DRAFT_00646</name>
</gene>
<reference evidence="5" key="1">
    <citation type="submission" date="2011-06" db="EMBL/GenBank/DDBJ databases">
        <authorList>
            <consortium name="US DOE Joint Genome Institute (JGI-PGF)"/>
            <person name="Lucas S."/>
            <person name="Han J."/>
            <person name="Lapidus A."/>
            <person name="Cheng J.-F."/>
            <person name="Goodwin L."/>
            <person name="Pitluck S."/>
            <person name="Peters L."/>
            <person name="Land M.L."/>
            <person name="Hauser L."/>
            <person name="Vogl K."/>
            <person name="Liu Z."/>
            <person name="Overmann J."/>
            <person name="Frigaard N.-U."/>
            <person name="Bryant D.A."/>
            <person name="Woyke T.J."/>
        </authorList>
    </citation>
    <scope>NUCLEOTIDE SEQUENCE [LARGE SCALE GENOMIC DNA]</scope>
    <source>
        <strain evidence="5">970</strain>
    </source>
</reference>
<dbReference type="PANTHER" id="PTHR12215">
    <property type="entry name" value="PHOSPHOPANTETHEINE TRANSFERASE"/>
    <property type="match status" value="1"/>
</dbReference>
<dbReference type="STRING" id="631362.Thi970DRAFT_00646"/>
<sequence length="281" mass="30958">MMDQAPPLIVWRTDWNDDSHAGNSLMARSGAALPPPRPGDLHLWRIHADAELPDLQARCQRTLSAAELARGQRLRMPNLRRRFLLSHYACRRIFGAYLGCAPEAIDFSYSATGKPRISAPVIRAGSEIGSGAGSGIEFNLSTTGDLTLLALRWQEPLGVDAEILCERGDTLGIARRMFGEAEAERLSRLQGEARLLAFYAAWTALEARVKRDGRGLPGHRQADAPEITVAHARPRGDAICAIAGRALPPLGDWITREWIAQDWPDLQDWPTISGRPALEVY</sequence>
<proteinExistence type="inferred from homology"/>
<dbReference type="SUPFAM" id="SSF56214">
    <property type="entry name" value="4'-phosphopantetheinyl transferase"/>
    <property type="match status" value="2"/>
</dbReference>
<accession>H8YX21</accession>
<dbReference type="Pfam" id="PF01648">
    <property type="entry name" value="ACPS"/>
    <property type="match status" value="1"/>
</dbReference>
<keyword evidence="2 4" id="KW-0808">Transferase</keyword>
<dbReference type="InterPro" id="IPR008278">
    <property type="entry name" value="4-PPantetheinyl_Trfase_dom"/>
</dbReference>
<keyword evidence="5" id="KW-1185">Reference proteome</keyword>
<dbReference type="InterPro" id="IPR050559">
    <property type="entry name" value="P-Pant_transferase_sf"/>
</dbReference>
<name>H8YX21_9GAMM</name>
<comment type="similarity">
    <text evidence="1">Belongs to the P-Pant transferase superfamily. Gsp/Sfp/HetI/AcpT family.</text>
</comment>
<dbReference type="eggNOG" id="COG2091">
    <property type="taxonomic scope" value="Bacteria"/>
</dbReference>
<dbReference type="RefSeq" id="WP_009147082.1">
    <property type="nucleotide sequence ID" value="NZ_CP121471.1"/>
</dbReference>
<dbReference type="PANTHER" id="PTHR12215:SF10">
    <property type="entry name" value="L-AMINOADIPATE-SEMIALDEHYDE DEHYDROGENASE-PHOSPHOPANTETHEINYL TRANSFERASE"/>
    <property type="match status" value="1"/>
</dbReference>